<dbReference type="Gene3D" id="3.40.190.150">
    <property type="entry name" value="Bordetella uptake gene, domain 1"/>
    <property type="match status" value="1"/>
</dbReference>
<protein>
    <submittedName>
        <fullName evidence="3">Lipoprotein</fullName>
    </submittedName>
</protein>
<feature type="chain" id="PRO_5009816542" evidence="2">
    <location>
        <begin position="24"/>
        <end position="326"/>
    </location>
</feature>
<proteinExistence type="inferred from homology"/>
<dbReference type="OrthoDB" id="8634142at2"/>
<name>A0A157NHU0_9BORD</name>
<dbReference type="Proteomes" id="UP000076825">
    <property type="component" value="Chromosome 1"/>
</dbReference>
<gene>
    <name evidence="3" type="ORF">SAMEA3906487_02339</name>
</gene>
<keyword evidence="4" id="KW-1185">Reference proteome</keyword>
<dbReference type="AlphaFoldDB" id="A0A157NHU0"/>
<dbReference type="InterPro" id="IPR042100">
    <property type="entry name" value="Bug_dom1"/>
</dbReference>
<dbReference type="RefSeq" id="WP_025518266.1">
    <property type="nucleotide sequence ID" value="NZ_CP016340.1"/>
</dbReference>
<feature type="signal peptide" evidence="2">
    <location>
        <begin position="1"/>
        <end position="23"/>
    </location>
</feature>
<dbReference type="Gene3D" id="3.40.190.10">
    <property type="entry name" value="Periplasmic binding protein-like II"/>
    <property type="match status" value="1"/>
</dbReference>
<dbReference type="EMBL" id="LT546645">
    <property type="protein sequence ID" value="SAI70664.1"/>
    <property type="molecule type" value="Genomic_DNA"/>
</dbReference>
<sequence length="326" mass="33836">MTKTILQCALVALGVGTAGALHAQPYPQGPITLIVPFAAGGPTDVIARVIAKGMSDQLKESIVVENKGGAGGRLGIGLLKTARPDGYTIGMATGSTQAVAPALYAKLPYDPLKDFKPIGQIVDAPGVLIASKAFVPDCKLSTFVAKLKQEPGKYTFGSAGIGALSHMSGEEFQVATKTDLLHVPYKGLGAAINDLYGGIIVAMFDNVSSSMPHIQAGKVCGLAVQSAQRLPALPDVPTYAELGLPELNRPAWYGLLAPGNTPDAVIDSLNTALNAALRAPDVKESLERLGIQAAPGTPAAFNAVQEKEIGIWKHVARQAGIKNLDD</sequence>
<dbReference type="GeneID" id="56590396"/>
<evidence type="ECO:0000313" key="3">
    <source>
        <dbReference type="EMBL" id="SAI70664.1"/>
    </source>
</evidence>
<dbReference type="PANTHER" id="PTHR42928">
    <property type="entry name" value="TRICARBOXYLATE-BINDING PROTEIN"/>
    <property type="match status" value="1"/>
</dbReference>
<organism evidence="3 4">
    <name type="scientific">Bordetella trematum</name>
    <dbReference type="NCBI Taxonomy" id="123899"/>
    <lineage>
        <taxon>Bacteria</taxon>
        <taxon>Pseudomonadati</taxon>
        <taxon>Pseudomonadota</taxon>
        <taxon>Betaproteobacteria</taxon>
        <taxon>Burkholderiales</taxon>
        <taxon>Alcaligenaceae</taxon>
        <taxon>Bordetella</taxon>
    </lineage>
</organism>
<evidence type="ECO:0000256" key="1">
    <source>
        <dbReference type="ARBA" id="ARBA00006987"/>
    </source>
</evidence>
<dbReference type="PATRIC" id="fig|123899.6.peg.2326"/>
<dbReference type="Pfam" id="PF03401">
    <property type="entry name" value="TctC"/>
    <property type="match status" value="1"/>
</dbReference>
<accession>A0A157NHU0</accession>
<dbReference type="KEGG" id="btrm:SAMEA390648702339"/>
<dbReference type="eggNOG" id="COG3181">
    <property type="taxonomic scope" value="Bacteria"/>
</dbReference>
<dbReference type="STRING" id="123899.SAMEA3906487_02339"/>
<dbReference type="PIRSF" id="PIRSF017082">
    <property type="entry name" value="YflP"/>
    <property type="match status" value="1"/>
</dbReference>
<reference evidence="3 4" key="1">
    <citation type="submission" date="2016-04" db="EMBL/GenBank/DDBJ databases">
        <authorList>
            <consortium name="Pathogen Informatics"/>
        </authorList>
    </citation>
    <scope>NUCLEOTIDE SEQUENCE [LARGE SCALE GENOMIC DNA]</scope>
    <source>
        <strain evidence="3 4">H044680328</strain>
    </source>
</reference>
<dbReference type="SUPFAM" id="SSF53850">
    <property type="entry name" value="Periplasmic binding protein-like II"/>
    <property type="match status" value="1"/>
</dbReference>
<evidence type="ECO:0000313" key="4">
    <source>
        <dbReference type="Proteomes" id="UP000076825"/>
    </source>
</evidence>
<dbReference type="InterPro" id="IPR005064">
    <property type="entry name" value="BUG"/>
</dbReference>
<dbReference type="PANTHER" id="PTHR42928:SF5">
    <property type="entry name" value="BLR1237 PROTEIN"/>
    <property type="match status" value="1"/>
</dbReference>
<evidence type="ECO:0000256" key="2">
    <source>
        <dbReference type="SAM" id="SignalP"/>
    </source>
</evidence>
<keyword evidence="3" id="KW-0449">Lipoprotein</keyword>
<keyword evidence="2" id="KW-0732">Signal</keyword>
<comment type="similarity">
    <text evidence="1">Belongs to the UPF0065 (bug) family.</text>
</comment>